<feature type="non-terminal residue" evidence="2">
    <location>
        <position position="1"/>
    </location>
</feature>
<dbReference type="AlphaFoldDB" id="A0A699KN38"/>
<organism evidence="2">
    <name type="scientific">Tanacetum cinerariifolium</name>
    <name type="common">Dalmatian daisy</name>
    <name type="synonym">Chrysanthemum cinerariifolium</name>
    <dbReference type="NCBI Taxonomy" id="118510"/>
    <lineage>
        <taxon>Eukaryota</taxon>
        <taxon>Viridiplantae</taxon>
        <taxon>Streptophyta</taxon>
        <taxon>Embryophyta</taxon>
        <taxon>Tracheophyta</taxon>
        <taxon>Spermatophyta</taxon>
        <taxon>Magnoliopsida</taxon>
        <taxon>eudicotyledons</taxon>
        <taxon>Gunneridae</taxon>
        <taxon>Pentapetalae</taxon>
        <taxon>asterids</taxon>
        <taxon>campanulids</taxon>
        <taxon>Asterales</taxon>
        <taxon>Asteraceae</taxon>
        <taxon>Asteroideae</taxon>
        <taxon>Anthemideae</taxon>
        <taxon>Anthemidinae</taxon>
        <taxon>Tanacetum</taxon>
    </lineage>
</organism>
<name>A0A699KN38_TANCI</name>
<feature type="region of interest" description="Disordered" evidence="1">
    <location>
        <begin position="160"/>
        <end position="265"/>
    </location>
</feature>
<evidence type="ECO:0000256" key="1">
    <source>
        <dbReference type="SAM" id="MobiDB-lite"/>
    </source>
</evidence>
<feature type="region of interest" description="Disordered" evidence="1">
    <location>
        <begin position="324"/>
        <end position="375"/>
    </location>
</feature>
<feature type="compositionally biased region" description="Basic and acidic residues" evidence="1">
    <location>
        <begin position="248"/>
        <end position="265"/>
    </location>
</feature>
<reference evidence="2" key="1">
    <citation type="journal article" date="2019" name="Sci. Rep.">
        <title>Draft genome of Tanacetum cinerariifolium, the natural source of mosquito coil.</title>
        <authorList>
            <person name="Yamashiro T."/>
            <person name="Shiraishi A."/>
            <person name="Satake H."/>
            <person name="Nakayama K."/>
        </authorList>
    </citation>
    <scope>NUCLEOTIDE SEQUENCE</scope>
</reference>
<sequence>RALTTIINLCLTGKTSGFERPRAPVLQILWGIVTQSNIDDAERIWEEFTQSIHTFIEDKRNLSRHTTGKKRATLILIPSIRFTKLIIHHLQRRHRFHPRPDSPLHLSNEEPVLGYLKFSAKGKGTKREVFGMPIPGRLITADIREASYYQEYQENVSKHRGFLSGDTGSTQDLPTPKLAKPARKPSISIPVASTQPAPTSALAKSQEYKSKQATETTDKPAKAKRFKRSISSKTRQPRSSPKSVGASEAKEVPAEEPHVADEDADYQKAVEESIKVAYALPKGPLPPVVIREPESGKYQPLPEVPGKGKAKVTEKQVAHDLLSLQKHKKTSPADQYIFQRQVSEPTESSFHDESPYDVLGQSDSEEESEKVALGA</sequence>
<gene>
    <name evidence="2" type="ORF">Tci_674963</name>
</gene>
<feature type="compositionally biased region" description="Polar residues" evidence="1">
    <location>
        <begin position="338"/>
        <end position="348"/>
    </location>
</feature>
<feature type="non-terminal residue" evidence="2">
    <location>
        <position position="375"/>
    </location>
</feature>
<accession>A0A699KN38</accession>
<feature type="region of interest" description="Disordered" evidence="1">
    <location>
        <begin position="283"/>
        <end position="311"/>
    </location>
</feature>
<feature type="compositionally biased region" description="Polar residues" evidence="1">
    <location>
        <begin position="231"/>
        <end position="242"/>
    </location>
</feature>
<evidence type="ECO:0000313" key="2">
    <source>
        <dbReference type="EMBL" id="GFB02992.1"/>
    </source>
</evidence>
<feature type="compositionally biased region" description="Basic and acidic residues" evidence="1">
    <location>
        <begin position="206"/>
        <end position="221"/>
    </location>
</feature>
<proteinExistence type="predicted"/>
<dbReference type="EMBL" id="BKCJ010537055">
    <property type="protein sequence ID" value="GFB02992.1"/>
    <property type="molecule type" value="Genomic_DNA"/>
</dbReference>
<comment type="caution">
    <text evidence="2">The sequence shown here is derived from an EMBL/GenBank/DDBJ whole genome shotgun (WGS) entry which is preliminary data.</text>
</comment>
<protein>
    <submittedName>
        <fullName evidence="2">E-beta-farnesene synthase</fullName>
    </submittedName>
</protein>